<sequence length="312" mass="31474">MTTTEDLTFPNKSVKIGTKRDSFSDRLKNLIPRIGFLAGTPVLPKGNILYDIQTNTLYFSNGVKWIPIANAASFTTSTDMECLPDVMVVIEPSSFLTETNVGVALVPRGTGAVSLSAPDLLPAGGNCRGDYAVDLQIQRLSATQIASGVSSNIGGGTNNQAAGDNSHVSGGTANTASNIGASVGGGSINRASGQTSNVAGGSANTASGPNSCVPGGNSNTATGVSSLAAGENAIASFNNSICFSCDASPHVTSVANEFKIGLQMTTGRMTIDNLIAFDDDAAAGAAGLTVGMLFQTTGGGVITTPGVLMIKQ</sequence>
<gene>
    <name evidence="2" type="ORF">LCMAC101_00080</name>
</gene>
<accession>A0A481YQE4</accession>
<evidence type="ECO:0000256" key="1">
    <source>
        <dbReference type="SAM" id="MobiDB-lite"/>
    </source>
</evidence>
<proteinExistence type="predicted"/>
<dbReference type="SUPFAM" id="SSF69349">
    <property type="entry name" value="Phage fibre proteins"/>
    <property type="match status" value="1"/>
</dbReference>
<evidence type="ECO:0000313" key="2">
    <source>
        <dbReference type="EMBL" id="QBK85421.1"/>
    </source>
</evidence>
<dbReference type="EMBL" id="MK500327">
    <property type="protein sequence ID" value="QBK85421.1"/>
    <property type="molecule type" value="Genomic_DNA"/>
</dbReference>
<dbReference type="InterPro" id="IPR011049">
    <property type="entry name" value="Serralysin-like_metalloprot_C"/>
</dbReference>
<protein>
    <submittedName>
        <fullName evidence="2">Uncharacterized protein</fullName>
    </submittedName>
</protein>
<feature type="region of interest" description="Disordered" evidence="1">
    <location>
        <begin position="190"/>
        <end position="213"/>
    </location>
</feature>
<organism evidence="2">
    <name type="scientific">Marseillevirus LCMAC101</name>
    <dbReference type="NCBI Taxonomy" id="2506602"/>
    <lineage>
        <taxon>Viruses</taxon>
        <taxon>Varidnaviria</taxon>
        <taxon>Bamfordvirae</taxon>
        <taxon>Nucleocytoviricota</taxon>
        <taxon>Megaviricetes</taxon>
        <taxon>Pimascovirales</taxon>
        <taxon>Pimascovirales incertae sedis</taxon>
        <taxon>Marseilleviridae</taxon>
    </lineage>
</organism>
<name>A0A481YQE4_9VIRU</name>
<reference evidence="2" key="1">
    <citation type="journal article" date="2019" name="MBio">
        <title>Virus Genomes from Deep Sea Sediments Expand the Ocean Megavirome and Support Independent Origins of Viral Gigantism.</title>
        <authorList>
            <person name="Backstrom D."/>
            <person name="Yutin N."/>
            <person name="Jorgensen S.L."/>
            <person name="Dharamshi J."/>
            <person name="Homa F."/>
            <person name="Zaremba-Niedwiedzka K."/>
            <person name="Spang A."/>
            <person name="Wolf Y.I."/>
            <person name="Koonin E.V."/>
            <person name="Ettema T.J."/>
        </authorList>
    </citation>
    <scope>NUCLEOTIDE SEQUENCE</scope>
</reference>
<feature type="region of interest" description="Disordered" evidence="1">
    <location>
        <begin position="153"/>
        <end position="174"/>
    </location>
</feature>
<dbReference type="Gene3D" id="2.150.10.10">
    <property type="entry name" value="Serralysin-like metalloprotease, C-terminal"/>
    <property type="match status" value="1"/>
</dbReference>